<accession>A0ABU0IWT8</accession>
<sequence length="414" mass="43338">MIRVTVDLLARKLAERASIGGGRVFIQGGAAEPLQLLEIFQREPDLAAGLTFVGALVPGVNRRDWAACGARSEGTFASADWRASFEAGRFTLRPQTWFQTFGWLAQTPLDAVMMQVSPPDEGGTCSLGVAADMAPAVMDRAVFKAGLINPAMPRTQGPSIPLAAFDVVAETDAPLLTYDAGGLDPAFAVIAGRIAELIPDGGVLQFGVGKVGVAALAGLAGRRGLKIHSGMVTEPLLDALDGGVLDEVLTGMAMGTDALYRRCGEDRRIRFAPSSFTHDVRVLAAIPKLVAINSSLEVDLFGQANAEFMGGRQISGIGGLTDFLRGARLSEGGVPIVALAATAKGGSLSRIVPRLEMNAVSVPRADLAVVVTEFGTADLRGLTLEGRAQALIGVAAPQHRDGLEAAWVEMRRGM</sequence>
<dbReference type="SUPFAM" id="SSF100950">
    <property type="entry name" value="NagB/RpiA/CoA transferase-like"/>
    <property type="match status" value="2"/>
</dbReference>
<evidence type="ECO:0000313" key="3">
    <source>
        <dbReference type="Proteomes" id="UP001228905"/>
    </source>
</evidence>
<dbReference type="EMBL" id="JAUSVS010000006">
    <property type="protein sequence ID" value="MDQ0465407.1"/>
    <property type="molecule type" value="Genomic_DNA"/>
</dbReference>
<comment type="caution">
    <text evidence="2">The sequence shown here is derived from an EMBL/GenBank/DDBJ whole genome shotgun (WGS) entry which is preliminary data.</text>
</comment>
<dbReference type="Gene3D" id="3.40.1080.10">
    <property type="entry name" value="Glutaconate Coenzyme A-transferase"/>
    <property type="match status" value="1"/>
</dbReference>
<dbReference type="InterPro" id="IPR046433">
    <property type="entry name" value="ActCoA_hydro"/>
</dbReference>
<dbReference type="RefSeq" id="WP_307350696.1">
    <property type="nucleotide sequence ID" value="NZ_JAUSVS010000006.1"/>
</dbReference>
<dbReference type="InterPro" id="IPR026888">
    <property type="entry name" value="AcetylCoA_hyd_C"/>
</dbReference>
<evidence type="ECO:0000259" key="1">
    <source>
        <dbReference type="Pfam" id="PF13336"/>
    </source>
</evidence>
<feature type="domain" description="Acetyl-CoA hydrolase/transferase C-terminal" evidence="1">
    <location>
        <begin position="255"/>
        <end position="405"/>
    </location>
</feature>
<dbReference type="GO" id="GO:0016787">
    <property type="term" value="F:hydrolase activity"/>
    <property type="evidence" value="ECO:0007669"/>
    <property type="project" value="UniProtKB-KW"/>
</dbReference>
<dbReference type="PANTHER" id="PTHR21432:SF20">
    <property type="entry name" value="ACETYL-COA HYDROLASE"/>
    <property type="match status" value="1"/>
</dbReference>
<protein>
    <submittedName>
        <fullName evidence="2">Acyl-CoA hydrolase</fullName>
    </submittedName>
</protein>
<dbReference type="Gene3D" id="3.30.750.70">
    <property type="entry name" value="4-hydroxybutyrate coenzyme like domains"/>
    <property type="match status" value="1"/>
</dbReference>
<reference evidence="2 3" key="1">
    <citation type="submission" date="2023-07" db="EMBL/GenBank/DDBJ databases">
        <title>Genomic Encyclopedia of Type Strains, Phase IV (KMG-IV): sequencing the most valuable type-strain genomes for metagenomic binning, comparative biology and taxonomic classification.</title>
        <authorList>
            <person name="Goeker M."/>
        </authorList>
    </citation>
    <scope>NUCLEOTIDE SEQUENCE [LARGE SCALE GENOMIC DNA]</scope>
    <source>
        <strain evidence="2 3">DSM 18695</strain>
    </source>
</reference>
<dbReference type="InterPro" id="IPR037171">
    <property type="entry name" value="NagB/RpiA_transferase-like"/>
</dbReference>
<dbReference type="PANTHER" id="PTHR21432">
    <property type="entry name" value="ACETYL-COA HYDROLASE-RELATED"/>
    <property type="match status" value="1"/>
</dbReference>
<dbReference type="Proteomes" id="UP001228905">
    <property type="component" value="Unassembled WGS sequence"/>
</dbReference>
<dbReference type="InterPro" id="IPR038460">
    <property type="entry name" value="AcetylCoA_hyd_C_sf"/>
</dbReference>
<gene>
    <name evidence="2" type="ORF">QO010_003194</name>
</gene>
<proteinExistence type="predicted"/>
<evidence type="ECO:0000313" key="2">
    <source>
        <dbReference type="EMBL" id="MDQ0465407.1"/>
    </source>
</evidence>
<dbReference type="Pfam" id="PF13336">
    <property type="entry name" value="AcetylCoA_hyd_C"/>
    <property type="match status" value="1"/>
</dbReference>
<keyword evidence="2" id="KW-0378">Hydrolase</keyword>
<name>A0ABU0IWT8_9CAUL</name>
<dbReference type="Gene3D" id="3.40.1080.20">
    <property type="entry name" value="Acetyl-CoA hydrolase/transferase C-terminal domain"/>
    <property type="match status" value="1"/>
</dbReference>
<organism evidence="2 3">
    <name type="scientific">Caulobacter ginsengisoli</name>
    <dbReference type="NCBI Taxonomy" id="400775"/>
    <lineage>
        <taxon>Bacteria</taxon>
        <taxon>Pseudomonadati</taxon>
        <taxon>Pseudomonadota</taxon>
        <taxon>Alphaproteobacteria</taxon>
        <taxon>Caulobacterales</taxon>
        <taxon>Caulobacteraceae</taxon>
        <taxon>Caulobacter</taxon>
    </lineage>
</organism>
<keyword evidence="3" id="KW-1185">Reference proteome</keyword>